<sequence>MLPNDYLLRLFAMKDGLQFYCLDEEGKHVTSEDIGGLDLSFQLDRRMSELFFTMWAQSLGIQARGTHRKKSMTVTRVVPAHGKNRPETARKFWFLFGATALRRNAAGLRMINKGANWDDEPMGLGRNTDRVGATRETTRNDEQ</sequence>
<dbReference type="EMBL" id="JARJCW010000019">
    <property type="protein sequence ID" value="KAJ7214509.1"/>
    <property type="molecule type" value="Genomic_DNA"/>
</dbReference>
<dbReference type="Proteomes" id="UP001219525">
    <property type="component" value="Unassembled WGS sequence"/>
</dbReference>
<dbReference type="AlphaFoldDB" id="A0AAD6VMW2"/>
<feature type="region of interest" description="Disordered" evidence="1">
    <location>
        <begin position="118"/>
        <end position="143"/>
    </location>
</feature>
<evidence type="ECO:0000313" key="2">
    <source>
        <dbReference type="EMBL" id="KAJ7214509.1"/>
    </source>
</evidence>
<accession>A0AAD6VMW2</accession>
<reference evidence="2" key="1">
    <citation type="submission" date="2023-03" db="EMBL/GenBank/DDBJ databases">
        <title>Massive genome expansion in bonnet fungi (Mycena s.s.) driven by repeated elements and novel gene families across ecological guilds.</title>
        <authorList>
            <consortium name="Lawrence Berkeley National Laboratory"/>
            <person name="Harder C.B."/>
            <person name="Miyauchi S."/>
            <person name="Viragh M."/>
            <person name="Kuo A."/>
            <person name="Thoen E."/>
            <person name="Andreopoulos B."/>
            <person name="Lu D."/>
            <person name="Skrede I."/>
            <person name="Drula E."/>
            <person name="Henrissat B."/>
            <person name="Morin E."/>
            <person name="Kohler A."/>
            <person name="Barry K."/>
            <person name="LaButti K."/>
            <person name="Morin E."/>
            <person name="Salamov A."/>
            <person name="Lipzen A."/>
            <person name="Mereny Z."/>
            <person name="Hegedus B."/>
            <person name="Baldrian P."/>
            <person name="Stursova M."/>
            <person name="Weitz H."/>
            <person name="Taylor A."/>
            <person name="Grigoriev I.V."/>
            <person name="Nagy L.G."/>
            <person name="Martin F."/>
            <person name="Kauserud H."/>
        </authorList>
    </citation>
    <scope>NUCLEOTIDE SEQUENCE</scope>
    <source>
        <strain evidence="2">9144</strain>
    </source>
</reference>
<proteinExistence type="predicted"/>
<name>A0AAD6VMW2_9AGAR</name>
<comment type="caution">
    <text evidence="2">The sequence shown here is derived from an EMBL/GenBank/DDBJ whole genome shotgun (WGS) entry which is preliminary data.</text>
</comment>
<evidence type="ECO:0000313" key="3">
    <source>
        <dbReference type="Proteomes" id="UP001219525"/>
    </source>
</evidence>
<keyword evidence="3" id="KW-1185">Reference proteome</keyword>
<evidence type="ECO:0000256" key="1">
    <source>
        <dbReference type="SAM" id="MobiDB-lite"/>
    </source>
</evidence>
<feature type="compositionally biased region" description="Basic and acidic residues" evidence="1">
    <location>
        <begin position="127"/>
        <end position="143"/>
    </location>
</feature>
<organism evidence="2 3">
    <name type="scientific">Mycena pura</name>
    <dbReference type="NCBI Taxonomy" id="153505"/>
    <lineage>
        <taxon>Eukaryota</taxon>
        <taxon>Fungi</taxon>
        <taxon>Dikarya</taxon>
        <taxon>Basidiomycota</taxon>
        <taxon>Agaricomycotina</taxon>
        <taxon>Agaricomycetes</taxon>
        <taxon>Agaricomycetidae</taxon>
        <taxon>Agaricales</taxon>
        <taxon>Marasmiineae</taxon>
        <taxon>Mycenaceae</taxon>
        <taxon>Mycena</taxon>
    </lineage>
</organism>
<gene>
    <name evidence="2" type="ORF">GGX14DRAFT_611032</name>
</gene>
<protein>
    <submittedName>
        <fullName evidence="2">Uncharacterized protein</fullName>
    </submittedName>
</protein>